<dbReference type="RefSeq" id="WP_312645859.1">
    <property type="nucleotide sequence ID" value="NZ_CP116967.1"/>
</dbReference>
<evidence type="ECO:0000256" key="1">
    <source>
        <dbReference type="ARBA" id="ARBA00022729"/>
    </source>
</evidence>
<feature type="signal peptide" evidence="2">
    <location>
        <begin position="1"/>
        <end position="33"/>
    </location>
</feature>
<dbReference type="InterPro" id="IPR011250">
    <property type="entry name" value="OMP/PagP_B-barrel"/>
</dbReference>
<name>A0AA96GCQ1_9BACT</name>
<evidence type="ECO:0000256" key="2">
    <source>
        <dbReference type="SAM" id="SignalP"/>
    </source>
</evidence>
<organism evidence="4 5">
    <name type="scientific">Candidatus Nitrospira allomarina</name>
    <dbReference type="NCBI Taxonomy" id="3020900"/>
    <lineage>
        <taxon>Bacteria</taxon>
        <taxon>Pseudomonadati</taxon>
        <taxon>Nitrospirota</taxon>
        <taxon>Nitrospiria</taxon>
        <taxon>Nitrospirales</taxon>
        <taxon>Nitrospiraceae</taxon>
        <taxon>Nitrospira</taxon>
    </lineage>
</organism>
<evidence type="ECO:0000313" key="4">
    <source>
        <dbReference type="EMBL" id="WNM59166.1"/>
    </source>
</evidence>
<dbReference type="SUPFAM" id="SSF56925">
    <property type="entry name" value="OMPA-like"/>
    <property type="match status" value="1"/>
</dbReference>
<keyword evidence="1 2" id="KW-0732">Signal</keyword>
<dbReference type="Pfam" id="PF13505">
    <property type="entry name" value="OMP_b-brl"/>
    <property type="match status" value="1"/>
</dbReference>
<reference evidence="4 5" key="1">
    <citation type="submission" date="2023-01" db="EMBL/GenBank/DDBJ databases">
        <title>Cultivation and genomic characterization of new, ubiquitous marine nitrite-oxidizing bacteria from the Nitrospirales.</title>
        <authorList>
            <person name="Mueller A.J."/>
            <person name="Daebeler A."/>
            <person name="Herbold C.W."/>
            <person name="Kirkegaard R.H."/>
            <person name="Daims H."/>
        </authorList>
    </citation>
    <scope>NUCLEOTIDE SEQUENCE [LARGE SCALE GENOMIC DNA]</scope>
    <source>
        <strain evidence="4 5">VA</strain>
    </source>
</reference>
<protein>
    <submittedName>
        <fullName evidence="4">Porin family protein</fullName>
    </submittedName>
</protein>
<dbReference type="AlphaFoldDB" id="A0AA96GCQ1"/>
<sequence length="201" mass="22269">MEVSGKCLKKFAWLGTVSAFVLGFSMVHSPVGAADSIFSEKISKGDFSIGGRAMYYDPIGGDDSWYGGAQARWYLNDVFALEGSMDYRKNDYGSTTAKTFPLQLSGLVYLLPGKRLSPYLIGGGGWYYTDVKGPNNYSDAQQRFGLHGGAGLQLMVNQNWSVDGSYRWVWLERIHSKDQSGNSVSFHDEGHMVTIGLNYHF</sequence>
<dbReference type="InterPro" id="IPR027385">
    <property type="entry name" value="Beta-barrel_OMP"/>
</dbReference>
<keyword evidence="5" id="KW-1185">Reference proteome</keyword>
<feature type="chain" id="PRO_5041705351" evidence="2">
    <location>
        <begin position="34"/>
        <end position="201"/>
    </location>
</feature>
<feature type="domain" description="Outer membrane protein beta-barrel" evidence="3">
    <location>
        <begin position="43"/>
        <end position="201"/>
    </location>
</feature>
<accession>A0AA96GCQ1</accession>
<dbReference type="KEGG" id="nall:PP769_05220"/>
<dbReference type="EMBL" id="CP116967">
    <property type="protein sequence ID" value="WNM59166.1"/>
    <property type="molecule type" value="Genomic_DNA"/>
</dbReference>
<dbReference type="Proteomes" id="UP001302719">
    <property type="component" value="Chromosome"/>
</dbReference>
<evidence type="ECO:0000313" key="5">
    <source>
        <dbReference type="Proteomes" id="UP001302719"/>
    </source>
</evidence>
<gene>
    <name evidence="4" type="ORF">PP769_05220</name>
</gene>
<dbReference type="Gene3D" id="2.40.160.20">
    <property type="match status" value="1"/>
</dbReference>
<evidence type="ECO:0000259" key="3">
    <source>
        <dbReference type="Pfam" id="PF13505"/>
    </source>
</evidence>
<proteinExistence type="predicted"/>